<dbReference type="OrthoDB" id="346322at2759"/>
<dbReference type="AlphaFoldDB" id="A0A6P6S1X6"/>
<protein>
    <submittedName>
        <fullName evidence="2">Uncharacterized protein LOC34618001</fullName>
    </submittedName>
</protein>
<keyword evidence="1" id="KW-1185">Reference proteome</keyword>
<dbReference type="GeneID" id="34618001"/>
<dbReference type="Proteomes" id="UP000515125">
    <property type="component" value="Unplaced"/>
</dbReference>
<evidence type="ECO:0000313" key="1">
    <source>
        <dbReference type="Proteomes" id="UP000515125"/>
    </source>
</evidence>
<organism evidence="1 2">
    <name type="scientific">Cyclospora cayetanensis</name>
    <dbReference type="NCBI Taxonomy" id="88456"/>
    <lineage>
        <taxon>Eukaryota</taxon>
        <taxon>Sar</taxon>
        <taxon>Alveolata</taxon>
        <taxon>Apicomplexa</taxon>
        <taxon>Conoidasida</taxon>
        <taxon>Coccidia</taxon>
        <taxon>Eucoccidiorida</taxon>
        <taxon>Eimeriorina</taxon>
        <taxon>Eimeriidae</taxon>
        <taxon>Cyclospora</taxon>
    </lineage>
</organism>
<reference evidence="2" key="1">
    <citation type="submission" date="2025-08" db="UniProtKB">
        <authorList>
            <consortium name="RefSeq"/>
        </authorList>
    </citation>
    <scope>IDENTIFICATION</scope>
</reference>
<dbReference type="RefSeq" id="XP_026194138.1">
    <property type="nucleotide sequence ID" value="XM_026338353.1"/>
</dbReference>
<proteinExistence type="predicted"/>
<accession>A0A6P6S1X6</accession>
<gene>
    <name evidence="2" type="primary">LOC34618001</name>
</gene>
<name>A0A6P6S1X6_9EIME</name>
<sequence length="347" mass="38611">MARSLTFRLRTMDKEDWTLLLISLGWCGIFVGAYAFNAWRLATRGTRHPYLADAMALIESNKSVMESLGAPLEMKAVEEHSESFAPWKRLVLQLTGPNGTTKAFVCARRVGYSEEDLIEQISEEEEGPIWSRPYLLKQWLLQGISDLWNVSRQLFSGRKSCSDGSSGVGKWEIISLFVLTPESLAPGAAEDQGAPSVILLKGRSTDNPDWSGMQHHRHLQQLAARQLQDAIVKRSPSRSVPNDGKHSTAVPVRLRYFTGQLSQEAIDGVAHLEIYSGDDAGDDPDFTDKLQCELRLQASRPSASVPYVAFQSTLSLIQEPRDHTDPPFPVVHTYALDPRALTRAPEP</sequence>
<evidence type="ECO:0000313" key="2">
    <source>
        <dbReference type="RefSeq" id="XP_026194138.1"/>
    </source>
</evidence>